<dbReference type="EMBL" id="CP025096">
    <property type="protein sequence ID" value="AUD05982.1"/>
    <property type="molecule type" value="Genomic_DNA"/>
</dbReference>
<dbReference type="AlphaFoldDB" id="A0A2K8Z7Y4"/>
<feature type="chain" id="PRO_5014881831" description="C-type lysozyme inhibitor domain-containing protein" evidence="1">
    <location>
        <begin position="19"/>
        <end position="123"/>
    </location>
</feature>
<name>A0A2K8Z7Y4_9BACT</name>
<dbReference type="KEGG" id="spir:CWM47_31540"/>
<accession>A0A2K8Z7Y4</accession>
<evidence type="ECO:0000313" key="2">
    <source>
        <dbReference type="EMBL" id="AUD05982.1"/>
    </source>
</evidence>
<dbReference type="RefSeq" id="WP_100992533.1">
    <property type="nucleotide sequence ID" value="NZ_CP025096.1"/>
</dbReference>
<evidence type="ECO:0000313" key="3">
    <source>
        <dbReference type="Proteomes" id="UP000232883"/>
    </source>
</evidence>
<proteinExistence type="predicted"/>
<reference evidence="2 3" key="1">
    <citation type="submission" date="2017-11" db="EMBL/GenBank/DDBJ databases">
        <title>Taxonomic description and genome sequences of Spirosoma HA7 sp. nov., isolated from pollen microhabitat of Corylus avellana.</title>
        <authorList>
            <person name="Ambika Manirajan B."/>
            <person name="Suarez C."/>
            <person name="Ratering S."/>
            <person name="Geissler-Plaum R."/>
            <person name="Cardinale M."/>
            <person name="Sylvia S."/>
        </authorList>
    </citation>
    <scope>NUCLEOTIDE SEQUENCE [LARGE SCALE GENOMIC DNA]</scope>
    <source>
        <strain evidence="2 3">HA7</strain>
    </source>
</reference>
<dbReference type="Proteomes" id="UP000232883">
    <property type="component" value="Chromosome"/>
</dbReference>
<keyword evidence="3" id="KW-1185">Reference proteome</keyword>
<dbReference type="OrthoDB" id="958080at2"/>
<feature type="signal peptide" evidence="1">
    <location>
        <begin position="1"/>
        <end position="18"/>
    </location>
</feature>
<evidence type="ECO:0008006" key="4">
    <source>
        <dbReference type="Google" id="ProtNLM"/>
    </source>
</evidence>
<protein>
    <recommendedName>
        <fullName evidence="4">C-type lysozyme inhibitor domain-containing protein</fullName>
    </recommendedName>
</protein>
<sequence length="123" mass="13892">MIKYIPAIAILVSFLVSAQMCTSKQELNPVEINTSCFTQDSLKNVSWQKDQLTFFQQPKSGPLRVVVNYYNNEYFLTNENGYVSSPMSYIFDCSGNSLGKRGINYNVFTSGSKEVVTLLEGKY</sequence>
<organism evidence="2 3">
    <name type="scientific">Spirosoma pollinicola</name>
    <dbReference type="NCBI Taxonomy" id="2057025"/>
    <lineage>
        <taxon>Bacteria</taxon>
        <taxon>Pseudomonadati</taxon>
        <taxon>Bacteroidota</taxon>
        <taxon>Cytophagia</taxon>
        <taxon>Cytophagales</taxon>
        <taxon>Cytophagaceae</taxon>
        <taxon>Spirosoma</taxon>
    </lineage>
</organism>
<evidence type="ECO:0000256" key="1">
    <source>
        <dbReference type="SAM" id="SignalP"/>
    </source>
</evidence>
<keyword evidence="1" id="KW-0732">Signal</keyword>
<gene>
    <name evidence="2" type="ORF">CWM47_31540</name>
</gene>